<organism evidence="1 2">
    <name type="scientific">Mycena chlorophos</name>
    <name type="common">Agaric fungus</name>
    <name type="synonym">Agaricus chlorophos</name>
    <dbReference type="NCBI Taxonomy" id="658473"/>
    <lineage>
        <taxon>Eukaryota</taxon>
        <taxon>Fungi</taxon>
        <taxon>Dikarya</taxon>
        <taxon>Basidiomycota</taxon>
        <taxon>Agaricomycotina</taxon>
        <taxon>Agaricomycetes</taxon>
        <taxon>Agaricomycetidae</taxon>
        <taxon>Agaricales</taxon>
        <taxon>Marasmiineae</taxon>
        <taxon>Mycenaceae</taxon>
        <taxon>Mycena</taxon>
    </lineage>
</organism>
<proteinExistence type="predicted"/>
<evidence type="ECO:0000313" key="1">
    <source>
        <dbReference type="EMBL" id="GAT44621.1"/>
    </source>
</evidence>
<name>A0ABQ0L467_MYCCL</name>
<protein>
    <submittedName>
        <fullName evidence="1">Uncharacterized protein</fullName>
    </submittedName>
</protein>
<keyword evidence="2" id="KW-1185">Reference proteome</keyword>
<reference evidence="1" key="1">
    <citation type="submission" date="2014-09" db="EMBL/GenBank/DDBJ databases">
        <title>Genome sequence of the luminous mushroom Mycena chlorophos for searching fungal bioluminescence genes.</title>
        <authorList>
            <person name="Tanaka Y."/>
            <person name="Kasuga D."/>
            <person name="Oba Y."/>
            <person name="Hase S."/>
            <person name="Sato K."/>
            <person name="Oba Y."/>
            <person name="Sakakibara Y."/>
        </authorList>
    </citation>
    <scope>NUCLEOTIDE SEQUENCE</scope>
</reference>
<accession>A0ABQ0L467</accession>
<evidence type="ECO:0000313" key="2">
    <source>
        <dbReference type="Proteomes" id="UP000815677"/>
    </source>
</evidence>
<sequence length="281" mass="30087">MLSAQPEATLASYSISAYDSGSCSPASSIFETLSGSTNSTCVIFPGGESLVLSMSGNCNKMTAYASSDCTAGTGDQSDSGNPWTEGWDYWRIAVEGARKFTEPIATDYIAVFAVKLTLLFALLVNSKARTTDRISAYARIREQQRIYHSTTTSSSEVPTGSKTLGMKVRTHFLAVLSAAALSPHWHTLARGDYTITAYNLALCSDESTISETVSGHTNSTCIPFPNGRSYDLDMSGSCTRVVAFASGNCTMGPGDQTDTGSDWEVGCQSFEYAFNSFQVFC</sequence>
<dbReference type="EMBL" id="DF839907">
    <property type="protein sequence ID" value="GAT44621.1"/>
    <property type="molecule type" value="Genomic_DNA"/>
</dbReference>
<gene>
    <name evidence="1" type="ORF">MCHLO_02236</name>
</gene>
<dbReference type="Proteomes" id="UP000815677">
    <property type="component" value="Unassembled WGS sequence"/>
</dbReference>